<dbReference type="GO" id="GO:0019748">
    <property type="term" value="P:secondary metabolic process"/>
    <property type="evidence" value="ECO:0007669"/>
    <property type="project" value="TreeGrafter"/>
</dbReference>
<dbReference type="GO" id="GO:0016787">
    <property type="term" value="F:hydrolase activity"/>
    <property type="evidence" value="ECO:0007669"/>
    <property type="project" value="UniProtKB-KW"/>
</dbReference>
<accession>A0A2D1RAK6</accession>
<dbReference type="SUPFAM" id="SSF51556">
    <property type="entry name" value="Metallo-dependent hydrolases"/>
    <property type="match status" value="1"/>
</dbReference>
<evidence type="ECO:0000313" key="6">
    <source>
        <dbReference type="Proteomes" id="UP000502611"/>
    </source>
</evidence>
<evidence type="ECO:0000313" key="5">
    <source>
        <dbReference type="Proteomes" id="UP000037029"/>
    </source>
</evidence>
<protein>
    <submittedName>
        <fullName evidence="4">Amidohydrolase family protein</fullName>
    </submittedName>
</protein>
<dbReference type="EMBL" id="CP053023">
    <property type="protein sequence ID" value="QJR06164.1"/>
    <property type="molecule type" value="Genomic_DNA"/>
</dbReference>
<dbReference type="Gene3D" id="3.20.20.140">
    <property type="entry name" value="Metal-dependent hydrolases"/>
    <property type="match status" value="1"/>
</dbReference>
<dbReference type="Pfam" id="PF04909">
    <property type="entry name" value="Amidohydro_2"/>
    <property type="match status" value="1"/>
</dbReference>
<geneLocation type="plasmid" evidence="4">
    <name>p-B-Sy</name>
</geneLocation>
<geneLocation type="plasmid" evidence="6">
    <name>p-b-sy</name>
</geneLocation>
<dbReference type="GO" id="GO:0005737">
    <property type="term" value="C:cytoplasm"/>
    <property type="evidence" value="ECO:0007669"/>
    <property type="project" value="TreeGrafter"/>
</dbReference>
<evidence type="ECO:0000259" key="2">
    <source>
        <dbReference type="Pfam" id="PF04909"/>
    </source>
</evidence>
<dbReference type="EMBL" id="CP020926">
    <property type="protein sequence ID" value="ATP21847.1"/>
    <property type="molecule type" value="Genomic_DNA"/>
</dbReference>
<dbReference type="RefSeq" id="WP_080993676.1">
    <property type="nucleotide sequence ID" value="NZ_CP020926.1"/>
</dbReference>
<proteinExistence type="predicted"/>
<keyword evidence="3" id="KW-0614">Plasmid</keyword>
<dbReference type="GO" id="GO:0016831">
    <property type="term" value="F:carboxy-lyase activity"/>
    <property type="evidence" value="ECO:0007669"/>
    <property type="project" value="InterPro"/>
</dbReference>
<dbReference type="InterPro" id="IPR032466">
    <property type="entry name" value="Metal_Hydrolase"/>
</dbReference>
<name>A0A2D1RAK6_SPHYA</name>
<geneLocation type="plasmid" evidence="5">
    <name>pses220</name>
</geneLocation>
<dbReference type="InterPro" id="IPR006680">
    <property type="entry name" value="Amidohydro-rel"/>
</dbReference>
<dbReference type="PANTHER" id="PTHR21240">
    <property type="entry name" value="2-AMINO-3-CARBOXYLMUCONATE-6-SEMIALDEHYDE DECARBOXYLASE"/>
    <property type="match status" value="1"/>
</dbReference>
<evidence type="ECO:0000313" key="4">
    <source>
        <dbReference type="EMBL" id="QJR06164.1"/>
    </source>
</evidence>
<dbReference type="Proteomes" id="UP000037029">
    <property type="component" value="Plasmid pses220"/>
</dbReference>
<organism evidence="3 5">
    <name type="scientific">Sphingobium yanoikuyae</name>
    <name type="common">Sphingomonas yanoikuyae</name>
    <dbReference type="NCBI Taxonomy" id="13690"/>
    <lineage>
        <taxon>Bacteria</taxon>
        <taxon>Pseudomonadati</taxon>
        <taxon>Pseudomonadota</taxon>
        <taxon>Alphaproteobacteria</taxon>
        <taxon>Sphingomonadales</taxon>
        <taxon>Sphingomonadaceae</taxon>
        <taxon>Sphingobium</taxon>
    </lineage>
</organism>
<geneLocation type="plasmid" evidence="3">
    <name>pSES220</name>
</geneLocation>
<evidence type="ECO:0000313" key="3">
    <source>
        <dbReference type="EMBL" id="ATP21847.1"/>
    </source>
</evidence>
<dbReference type="GeneID" id="39501583"/>
<dbReference type="Proteomes" id="UP000502611">
    <property type="component" value="Plasmid p-B-Sy"/>
</dbReference>
<gene>
    <name evidence="3" type="ORF">BV87_25670</name>
    <name evidence="4" type="ORF">HH800_28620</name>
</gene>
<dbReference type="PANTHER" id="PTHR21240:SF28">
    <property type="entry name" value="ISO-OROTATE DECARBOXYLASE (EUROFUNG)"/>
    <property type="match status" value="1"/>
</dbReference>
<keyword evidence="4" id="KW-0378">Hydrolase</keyword>
<keyword evidence="1" id="KW-0456">Lyase</keyword>
<reference evidence="3 5" key="1">
    <citation type="submission" date="2017-04" db="EMBL/GenBank/DDBJ databases">
        <title>Characterization, genome and methylation analysis of a phthalic acid esters degrading strain Sphingobium yanoikuyae SHJ.</title>
        <authorList>
            <person name="Feng L."/>
        </authorList>
    </citation>
    <scope>NUCLEOTIDE SEQUENCE [LARGE SCALE GENOMIC DNA]</scope>
    <source>
        <strain evidence="3 5">SHJ</strain>
        <plasmid evidence="5">Plasmid pses220</plasmid>
        <plasmid evidence="3">pSES220</plasmid>
    </source>
</reference>
<evidence type="ECO:0000256" key="1">
    <source>
        <dbReference type="ARBA" id="ARBA00023239"/>
    </source>
</evidence>
<reference evidence="4 6" key="2">
    <citation type="submission" date="2020-04" db="EMBL/GenBank/DDBJ databases">
        <title>The Whole Genome Analysis of High salt-tolerant Sphingobium yanoikuyae YC-XJ2 with Aryl organophosphorus flame retardants (aryl-OPFRs)-degrading capacity and characteristics of Related phosphotriesterase.</title>
        <authorList>
            <person name="Li X."/>
        </authorList>
    </citation>
    <scope>NUCLEOTIDE SEQUENCE [LARGE SCALE GENOMIC DNA]</scope>
    <source>
        <strain evidence="4 6">YC-XJ2</strain>
        <plasmid evidence="6">p-b-sy</plasmid>
        <plasmid evidence="4">p-B-Sy</plasmid>
    </source>
</reference>
<sequence>MTGKIMRNGAECTMSRRALYYTVALGCIVAIAFTGTPAPARPKFDVIDMHFHADRPDDQGPPGGKACAPYPEWAPRDPGQPLDGYLDWFTGHPDCPTVLSSPTDADTLRDRGIAQLKRYNVLALAGGSAEVVDDYRRHGDGHILPGIGFGSSGALPPIEDLRRLHAEGKMQALSEITTQYAGIAPDDPRIEPYFAFAEANDIPIGIHMGPGPPGTAYFATPHYLVSAGDPLRLEPVLIRHPKLRVYVAHAGWPFGDAMIAMMFAHPQLYVDVAVLDWAYPDQQFYPYLRRLIDAGFERRIMFGSDNMVWPDAIGIAIERIRRAPFLTERQKRLILHDNAASFLRIEG</sequence>
<dbReference type="AlphaFoldDB" id="A0A2D1RAK6"/>
<dbReference type="InterPro" id="IPR032465">
    <property type="entry name" value="ACMSD"/>
</dbReference>
<feature type="domain" description="Amidohydrolase-related" evidence="2">
    <location>
        <begin position="47"/>
        <end position="345"/>
    </location>
</feature>